<evidence type="ECO:0000256" key="3">
    <source>
        <dbReference type="ARBA" id="ARBA00023163"/>
    </source>
</evidence>
<keyword evidence="1" id="KW-0805">Transcription regulation</keyword>
<dbReference type="EMBL" id="ADLN01000118">
    <property type="protein sequence ID" value="EHI57724.1"/>
    <property type="molecule type" value="Genomic_DNA"/>
</dbReference>
<dbReference type="Proteomes" id="UP000005384">
    <property type="component" value="Unassembled WGS sequence"/>
</dbReference>
<name>G5IL36_9FIRM</name>
<keyword evidence="2" id="KW-0238">DNA-binding</keyword>
<evidence type="ECO:0000256" key="1">
    <source>
        <dbReference type="ARBA" id="ARBA00023015"/>
    </source>
</evidence>
<proteinExistence type="predicted"/>
<dbReference type="PRINTS" id="PR00032">
    <property type="entry name" value="HTHARAC"/>
</dbReference>
<dbReference type="Pfam" id="PF12833">
    <property type="entry name" value="HTH_18"/>
    <property type="match status" value="1"/>
</dbReference>
<dbReference type="PROSITE" id="PS01124">
    <property type="entry name" value="HTH_ARAC_FAMILY_2"/>
    <property type="match status" value="1"/>
</dbReference>
<feature type="domain" description="HTH araC/xylS-type" evidence="4">
    <location>
        <begin position="195"/>
        <end position="293"/>
    </location>
</feature>
<dbReference type="PANTHER" id="PTHR43280">
    <property type="entry name" value="ARAC-FAMILY TRANSCRIPTIONAL REGULATOR"/>
    <property type="match status" value="1"/>
</dbReference>
<dbReference type="Pfam" id="PF02311">
    <property type="entry name" value="AraC_binding"/>
    <property type="match status" value="1"/>
</dbReference>
<dbReference type="PATRIC" id="fig|742737.3.peg.4199"/>
<dbReference type="SUPFAM" id="SSF46689">
    <property type="entry name" value="Homeodomain-like"/>
    <property type="match status" value="2"/>
</dbReference>
<dbReference type="InterPro" id="IPR009057">
    <property type="entry name" value="Homeodomain-like_sf"/>
</dbReference>
<keyword evidence="3" id="KW-0804">Transcription</keyword>
<organism evidence="5 6">
    <name type="scientific">Hungatella hathewayi WAL-18680</name>
    <dbReference type="NCBI Taxonomy" id="742737"/>
    <lineage>
        <taxon>Bacteria</taxon>
        <taxon>Bacillati</taxon>
        <taxon>Bacillota</taxon>
        <taxon>Clostridia</taxon>
        <taxon>Lachnospirales</taxon>
        <taxon>Lachnospiraceae</taxon>
        <taxon>Hungatella</taxon>
    </lineage>
</organism>
<dbReference type="GO" id="GO:0003700">
    <property type="term" value="F:DNA-binding transcription factor activity"/>
    <property type="evidence" value="ECO:0007669"/>
    <property type="project" value="InterPro"/>
</dbReference>
<dbReference type="HOGENOM" id="CLU_000445_88_3_9"/>
<sequence>MQNTTFLTPAQKEDVRHGEYIFPIQEYHCLFDEAEPILTPHWHEEAELTLITEGSSIYHLNLQEYPVEAGDLLLVPPMILHSIQHTGDAPMRSLTYVFHLNFLGGNSADICSMKYFTPLMKQKFALPAIIKESHPAYPSLLGIFRQISSLYTERPLGYELALKSCLLQVIFLLLPYRQQEPSAPTPWFAASEKLKAVLNYIETNYDTAIPVSQLADICCFSEYHFMRFFKKHTGMTCVEYINNLRLEKAVQLFEQGHTSILEVSLSVGFGNLSYFHRAFKKKYGITPRTFLSQTDNGKEE</sequence>
<accession>G5IL36</accession>
<evidence type="ECO:0000256" key="2">
    <source>
        <dbReference type="ARBA" id="ARBA00023125"/>
    </source>
</evidence>
<dbReference type="PANTHER" id="PTHR43280:SF2">
    <property type="entry name" value="HTH-TYPE TRANSCRIPTIONAL REGULATOR EXSA"/>
    <property type="match status" value="1"/>
</dbReference>
<protein>
    <recommendedName>
        <fullName evidence="4">HTH araC/xylS-type domain-containing protein</fullName>
    </recommendedName>
</protein>
<dbReference type="SMART" id="SM00342">
    <property type="entry name" value="HTH_ARAC"/>
    <property type="match status" value="1"/>
</dbReference>
<dbReference type="GO" id="GO:0043565">
    <property type="term" value="F:sequence-specific DNA binding"/>
    <property type="evidence" value="ECO:0007669"/>
    <property type="project" value="InterPro"/>
</dbReference>
<gene>
    <name evidence="5" type="ORF">HMPREF9473_04214</name>
</gene>
<reference evidence="5 6" key="1">
    <citation type="submission" date="2011-08" db="EMBL/GenBank/DDBJ databases">
        <title>The Genome Sequence of Clostridium hathewayi WAL-18680.</title>
        <authorList>
            <consortium name="The Broad Institute Genome Sequencing Platform"/>
            <person name="Earl A."/>
            <person name="Ward D."/>
            <person name="Feldgarden M."/>
            <person name="Gevers D."/>
            <person name="Finegold S.M."/>
            <person name="Summanen P.H."/>
            <person name="Molitoris D.R."/>
            <person name="Song M."/>
            <person name="Daigneault M."/>
            <person name="Allen-Vercoe E."/>
            <person name="Young S.K."/>
            <person name="Zeng Q."/>
            <person name="Gargeya S."/>
            <person name="Fitzgerald M."/>
            <person name="Haas B."/>
            <person name="Abouelleil A."/>
            <person name="Alvarado L."/>
            <person name="Arachchi H.M."/>
            <person name="Berlin A."/>
            <person name="Brown A."/>
            <person name="Chapman S.B."/>
            <person name="Chen Z."/>
            <person name="Dunbar C."/>
            <person name="Freedman E."/>
            <person name="Gearin G."/>
            <person name="Gellesch M."/>
            <person name="Goldberg J."/>
            <person name="Griggs A."/>
            <person name="Gujja S."/>
            <person name="Heiman D."/>
            <person name="Howarth C."/>
            <person name="Larson L."/>
            <person name="Lui A."/>
            <person name="MacDonald P.J.P."/>
            <person name="Montmayeur A."/>
            <person name="Murphy C."/>
            <person name="Neiman D."/>
            <person name="Pearson M."/>
            <person name="Priest M."/>
            <person name="Roberts A."/>
            <person name="Saif S."/>
            <person name="Shea T."/>
            <person name="Shenoy N."/>
            <person name="Sisk P."/>
            <person name="Stolte C."/>
            <person name="Sykes S."/>
            <person name="Wortman J."/>
            <person name="Nusbaum C."/>
            <person name="Birren B."/>
        </authorList>
    </citation>
    <scope>NUCLEOTIDE SEQUENCE [LARGE SCALE GENOMIC DNA]</scope>
    <source>
        <strain evidence="5 6">WAL-18680</strain>
    </source>
</reference>
<keyword evidence="6" id="KW-1185">Reference proteome</keyword>
<dbReference type="InterPro" id="IPR020449">
    <property type="entry name" value="Tscrpt_reg_AraC-type_HTH"/>
</dbReference>
<dbReference type="InterPro" id="IPR018060">
    <property type="entry name" value="HTH_AraC"/>
</dbReference>
<dbReference type="SUPFAM" id="SSF51182">
    <property type="entry name" value="RmlC-like cupins"/>
    <property type="match status" value="1"/>
</dbReference>
<dbReference type="OrthoDB" id="9791615at2"/>
<dbReference type="Gene3D" id="2.60.120.10">
    <property type="entry name" value="Jelly Rolls"/>
    <property type="match status" value="1"/>
</dbReference>
<dbReference type="AlphaFoldDB" id="G5IL36"/>
<evidence type="ECO:0000313" key="6">
    <source>
        <dbReference type="Proteomes" id="UP000005384"/>
    </source>
</evidence>
<dbReference type="InterPro" id="IPR014710">
    <property type="entry name" value="RmlC-like_jellyroll"/>
</dbReference>
<comment type="caution">
    <text evidence="5">The sequence shown here is derived from an EMBL/GenBank/DDBJ whole genome shotgun (WGS) entry which is preliminary data.</text>
</comment>
<evidence type="ECO:0000313" key="5">
    <source>
        <dbReference type="EMBL" id="EHI57724.1"/>
    </source>
</evidence>
<dbReference type="RefSeq" id="WP_006782205.1">
    <property type="nucleotide sequence ID" value="NZ_CP040506.1"/>
</dbReference>
<dbReference type="InterPro" id="IPR011051">
    <property type="entry name" value="RmlC_Cupin_sf"/>
</dbReference>
<evidence type="ECO:0000259" key="4">
    <source>
        <dbReference type="PROSITE" id="PS01124"/>
    </source>
</evidence>
<dbReference type="InterPro" id="IPR003313">
    <property type="entry name" value="AraC-bd"/>
</dbReference>
<dbReference type="Gene3D" id="1.10.10.60">
    <property type="entry name" value="Homeodomain-like"/>
    <property type="match status" value="2"/>
</dbReference>